<evidence type="ECO:0000313" key="3">
    <source>
        <dbReference type="EMBL" id="CAE2219284.1"/>
    </source>
</evidence>
<gene>
    <name evidence="2" type="ORF">CPOL0286_LOCUS8511</name>
    <name evidence="3" type="ORF">CPOL0286_LOCUS8513</name>
</gene>
<reference evidence="3" key="1">
    <citation type="submission" date="2021-01" db="EMBL/GenBank/DDBJ databases">
        <authorList>
            <person name="Corre E."/>
            <person name="Pelletier E."/>
            <person name="Niang G."/>
            <person name="Scheremetjew M."/>
            <person name="Finn R."/>
            <person name="Kale V."/>
            <person name="Holt S."/>
            <person name="Cochrane G."/>
            <person name="Meng A."/>
            <person name="Brown T."/>
            <person name="Cohen L."/>
        </authorList>
    </citation>
    <scope>NUCLEOTIDE SEQUENCE</scope>
    <source>
        <strain evidence="3">UIO037</strain>
    </source>
</reference>
<feature type="coiled-coil region" evidence="1">
    <location>
        <begin position="309"/>
        <end position="343"/>
    </location>
</feature>
<accession>A0A6T7ZH17</accession>
<dbReference type="EMBL" id="HBKO01018728">
    <property type="protein sequence ID" value="CAE2219278.1"/>
    <property type="molecule type" value="Transcribed_RNA"/>
</dbReference>
<dbReference type="AlphaFoldDB" id="A0A6T7ZH17"/>
<evidence type="ECO:0000256" key="1">
    <source>
        <dbReference type="SAM" id="Coils"/>
    </source>
</evidence>
<organism evidence="3">
    <name type="scientific">Prymnesium polylepis</name>
    <dbReference type="NCBI Taxonomy" id="72548"/>
    <lineage>
        <taxon>Eukaryota</taxon>
        <taxon>Haptista</taxon>
        <taxon>Haptophyta</taxon>
        <taxon>Prymnesiophyceae</taxon>
        <taxon>Prymnesiales</taxon>
        <taxon>Prymnesiaceae</taxon>
        <taxon>Prymnesium</taxon>
    </lineage>
</organism>
<sequence length="422" mass="47297">MPNVSLVCGGQLQNGQKHYGFFVVPAGKQWVMQKSDGQNMSIPGPSTVRAFGETLTEMRNVSASETEYIELSYTDGHSEILPGPASIFFDPVCHTNILVKSCVSLTTSELLVVYRESLDAKAHSRKVSREIVRGPCLYKPQTCGEWTHKFSWHGHDPSGGELARKRPNGLKFEKLQTAPASVYFDVENVRTSDDALLTVRLMIFYQLTDVEAMINATNDPIAEIINSVTADVIGFCSVRSFEQFKESAEQLNMIGVYQNLTTRAAGLGLHVSKVVFRGYMAPQRLQKMHDDAIERRTKLVLERESELQEQKLKDDRLAKEEEREKVKRQMERAQAEHTAQMKRERFTADMTEQRETAEQKAWLQAAANEAELAHLQATRERLGLQGADMAQILVARTQGAPAKLIQITRGVPDSAVQINETA</sequence>
<protein>
    <recommendedName>
        <fullName evidence="4">Band 7 domain-containing protein</fullName>
    </recommendedName>
</protein>
<proteinExistence type="predicted"/>
<keyword evidence="1" id="KW-0175">Coiled coil</keyword>
<evidence type="ECO:0000313" key="2">
    <source>
        <dbReference type="EMBL" id="CAE2219278.1"/>
    </source>
</evidence>
<evidence type="ECO:0008006" key="4">
    <source>
        <dbReference type="Google" id="ProtNLM"/>
    </source>
</evidence>
<dbReference type="InterPro" id="IPR036013">
    <property type="entry name" value="Band_7/SPFH_dom_sf"/>
</dbReference>
<dbReference type="EMBL" id="HBKO01018730">
    <property type="protein sequence ID" value="CAE2219284.1"/>
    <property type="molecule type" value="Transcribed_RNA"/>
</dbReference>
<name>A0A6T7ZH17_9EUKA</name>
<dbReference type="SUPFAM" id="SSF117892">
    <property type="entry name" value="Band 7/SPFH domain"/>
    <property type="match status" value="1"/>
</dbReference>